<evidence type="ECO:0000256" key="8">
    <source>
        <dbReference type="PROSITE-ProRule" id="PRU00175"/>
    </source>
</evidence>
<dbReference type="PROSITE" id="PS51873">
    <property type="entry name" value="TRIAD"/>
    <property type="match status" value="1"/>
</dbReference>
<dbReference type="PANTHER" id="PTHR22770:SF13">
    <property type="entry name" value="RING-TYPE DOMAIN-CONTAINING PROTEIN"/>
    <property type="match status" value="1"/>
</dbReference>
<dbReference type="EMBL" id="CAJJDN010000124">
    <property type="protein sequence ID" value="CAD8120162.1"/>
    <property type="molecule type" value="Genomic_DNA"/>
</dbReference>
<dbReference type="OrthoDB" id="10009520at2759"/>
<evidence type="ECO:0000256" key="2">
    <source>
        <dbReference type="ARBA" id="ARBA00022679"/>
    </source>
</evidence>
<evidence type="ECO:0000256" key="5">
    <source>
        <dbReference type="ARBA" id="ARBA00022771"/>
    </source>
</evidence>
<dbReference type="PANTHER" id="PTHR22770">
    <property type="entry name" value="UBIQUITIN CONJUGATING ENZYME 7 INTERACTING PROTEIN-RELATED"/>
    <property type="match status" value="1"/>
</dbReference>
<dbReference type="Pfam" id="PF01485">
    <property type="entry name" value="IBR"/>
    <property type="match status" value="1"/>
</dbReference>
<dbReference type="Proteomes" id="UP000692954">
    <property type="component" value="Unassembled WGS sequence"/>
</dbReference>
<keyword evidence="2" id="KW-0808">Transferase</keyword>
<comment type="caution">
    <text evidence="11">The sequence shown here is derived from an EMBL/GenBank/DDBJ whole genome shotgun (WGS) entry which is preliminary data.</text>
</comment>
<protein>
    <recommendedName>
        <fullName evidence="13">IBR domain protein</fullName>
    </recommendedName>
</protein>
<dbReference type="InterPro" id="IPR002867">
    <property type="entry name" value="IBR_dom"/>
</dbReference>
<dbReference type="AlphaFoldDB" id="A0A8S1QZE4"/>
<proteinExistence type="predicted"/>
<dbReference type="GO" id="GO:0043161">
    <property type="term" value="P:proteasome-mediated ubiquitin-dependent protein catabolic process"/>
    <property type="evidence" value="ECO:0007669"/>
    <property type="project" value="TreeGrafter"/>
</dbReference>
<dbReference type="GO" id="GO:0004842">
    <property type="term" value="F:ubiquitin-protein transferase activity"/>
    <property type="evidence" value="ECO:0007669"/>
    <property type="project" value="TreeGrafter"/>
</dbReference>
<keyword evidence="7" id="KW-0862">Zinc</keyword>
<evidence type="ECO:0000313" key="12">
    <source>
        <dbReference type="Proteomes" id="UP000692954"/>
    </source>
</evidence>
<dbReference type="InterPro" id="IPR044066">
    <property type="entry name" value="TRIAD_supradom"/>
</dbReference>
<comment type="pathway">
    <text evidence="1">Protein modification; protein ubiquitination.</text>
</comment>
<evidence type="ECO:0000256" key="7">
    <source>
        <dbReference type="ARBA" id="ARBA00022833"/>
    </source>
</evidence>
<dbReference type="CDD" id="cd22584">
    <property type="entry name" value="Rcat_RBR_unk"/>
    <property type="match status" value="1"/>
</dbReference>
<evidence type="ECO:0000259" key="9">
    <source>
        <dbReference type="PROSITE" id="PS50089"/>
    </source>
</evidence>
<evidence type="ECO:0000313" key="11">
    <source>
        <dbReference type="EMBL" id="CAD8120162.1"/>
    </source>
</evidence>
<keyword evidence="12" id="KW-1185">Reference proteome</keyword>
<keyword evidence="4" id="KW-0677">Repeat</keyword>
<evidence type="ECO:0000256" key="6">
    <source>
        <dbReference type="ARBA" id="ARBA00022786"/>
    </source>
</evidence>
<dbReference type="GO" id="GO:0097039">
    <property type="term" value="P:protein linear polyubiquitination"/>
    <property type="evidence" value="ECO:0007669"/>
    <property type="project" value="TreeGrafter"/>
</dbReference>
<reference evidence="11" key="1">
    <citation type="submission" date="2021-01" db="EMBL/GenBank/DDBJ databases">
        <authorList>
            <consortium name="Genoscope - CEA"/>
            <person name="William W."/>
        </authorList>
    </citation>
    <scope>NUCLEOTIDE SEQUENCE</scope>
</reference>
<feature type="domain" description="RING-type" evidence="9">
    <location>
        <begin position="196"/>
        <end position="243"/>
    </location>
</feature>
<organism evidence="11 12">
    <name type="scientific">Paramecium sonneborni</name>
    <dbReference type="NCBI Taxonomy" id="65129"/>
    <lineage>
        <taxon>Eukaryota</taxon>
        <taxon>Sar</taxon>
        <taxon>Alveolata</taxon>
        <taxon>Ciliophora</taxon>
        <taxon>Intramacronucleata</taxon>
        <taxon>Oligohymenophorea</taxon>
        <taxon>Peniculida</taxon>
        <taxon>Parameciidae</taxon>
        <taxon>Paramecium</taxon>
    </lineage>
</organism>
<evidence type="ECO:0000259" key="10">
    <source>
        <dbReference type="PROSITE" id="PS51873"/>
    </source>
</evidence>
<keyword evidence="3" id="KW-0479">Metal-binding</keyword>
<keyword evidence="5 8" id="KW-0863">Zinc-finger</keyword>
<evidence type="ECO:0008006" key="13">
    <source>
        <dbReference type="Google" id="ProtNLM"/>
    </source>
</evidence>
<dbReference type="SMART" id="SM00184">
    <property type="entry name" value="RING"/>
    <property type="match status" value="1"/>
</dbReference>
<name>A0A8S1QZE4_9CILI</name>
<dbReference type="PROSITE" id="PS50089">
    <property type="entry name" value="ZF_RING_2"/>
    <property type="match status" value="1"/>
</dbReference>
<dbReference type="CDD" id="cd20335">
    <property type="entry name" value="BRcat_RBR"/>
    <property type="match status" value="1"/>
</dbReference>
<evidence type="ECO:0000256" key="3">
    <source>
        <dbReference type="ARBA" id="ARBA00022723"/>
    </source>
</evidence>
<evidence type="ECO:0000256" key="4">
    <source>
        <dbReference type="ARBA" id="ARBA00022737"/>
    </source>
</evidence>
<feature type="domain" description="RING-type" evidence="10">
    <location>
        <begin position="192"/>
        <end position="574"/>
    </location>
</feature>
<dbReference type="GO" id="GO:0043130">
    <property type="term" value="F:ubiquitin binding"/>
    <property type="evidence" value="ECO:0007669"/>
    <property type="project" value="TreeGrafter"/>
</dbReference>
<dbReference type="InterPro" id="IPR051628">
    <property type="entry name" value="LUBAC_E3_Ligases"/>
</dbReference>
<keyword evidence="6" id="KW-0833">Ubl conjugation pathway</keyword>
<gene>
    <name evidence="11" type="ORF">PSON_ATCC_30995.1.T1240176</name>
</gene>
<dbReference type="GO" id="GO:0008270">
    <property type="term" value="F:zinc ion binding"/>
    <property type="evidence" value="ECO:0007669"/>
    <property type="project" value="UniProtKB-KW"/>
</dbReference>
<dbReference type="SMART" id="SM00647">
    <property type="entry name" value="IBR"/>
    <property type="match status" value="2"/>
</dbReference>
<accession>A0A8S1QZE4</accession>
<dbReference type="InterPro" id="IPR001841">
    <property type="entry name" value="Znf_RING"/>
</dbReference>
<sequence length="574" mass="68779">MEMQTNQILWQQKDLILDVFILGSLFKQNKKENKVQFKHHFDLIKTLREQINLQIISSDRVFELFDQYYEKDQDIFYLFQELKQERQRELRNDNSKQIVNDQKVKKIEQQTQQNQHQLQQLQKVEMNQIEQKGQFNQETNEQFLQDQVQIDNDLEDYKIALQLQKQFDDETNQETQQVKQLNLYLLNQQQDKQIQCSICLDIIEFSQIIMLTCIHQFHHECINQHCLTQIQSRSFPIICPIIECKENINYSDLKEILEDKALQTYQKFTFQQYVDTHSDEYSWCPTPDCQYVFIAGSPQFNCPVCNKEYCLSCKVEYHQNLTCQEYIENQKRQQLNANPIPYNQNNLPSNNYHFQIKQQNPQMIQINQKTNKLFQNNQNTQLSSKPLNNFTNSTLINQSFQINQNNYNQQNLINQQSVQQLQQINRDQQFLFQNKYQTLNKNVNVSQQFINIQHQFNNTNNLKKNNNQQQIQFLPQPKVMQFQQHNNIQTRTFQNQIQINNNYVDINQQLNSKQLDDQFTNLMMISKCKQCPNCKSWVEKSSGCDHMTCRCKFQFCYACGGVYLKCACINKLFI</sequence>
<dbReference type="GO" id="GO:0000151">
    <property type="term" value="C:ubiquitin ligase complex"/>
    <property type="evidence" value="ECO:0007669"/>
    <property type="project" value="TreeGrafter"/>
</dbReference>
<evidence type="ECO:0000256" key="1">
    <source>
        <dbReference type="ARBA" id="ARBA00004906"/>
    </source>
</evidence>